<dbReference type="EMBL" id="JBFXLS010000061">
    <property type="protein sequence ID" value="KAL2821833.1"/>
    <property type="molecule type" value="Genomic_DNA"/>
</dbReference>
<sequence>MPLRKALQTTLKVFLTTPHTSTSKKASKYKLVILDFDGTLFDTVEALTCSFILTFEELISNHKLDMETLYPPHVKKFREMYALHALELQKPYPSAKELLMGLKARGIPVAIVSNKVITVLFGAMDRYKLSEYVQSDLIVGDPLYGERRKSDPVGHTNVLVPYLKNIYWDDWVQKEREILMMGGIVTEFKFARSIGARLCWFKFGNRNKADCEGLPS</sequence>
<dbReference type="PANTHER" id="PTHR43434">
    <property type="entry name" value="PHOSPHOGLYCOLATE PHOSPHATASE"/>
    <property type="match status" value="1"/>
</dbReference>
<comment type="caution">
    <text evidence="1">The sequence shown here is derived from an EMBL/GenBank/DDBJ whole genome shotgun (WGS) entry which is preliminary data.</text>
</comment>
<dbReference type="SUPFAM" id="SSF56784">
    <property type="entry name" value="HAD-like"/>
    <property type="match status" value="1"/>
</dbReference>
<gene>
    <name evidence="1" type="ORF">BDW59DRAFT_164015</name>
</gene>
<dbReference type="InterPro" id="IPR023214">
    <property type="entry name" value="HAD_sf"/>
</dbReference>
<protein>
    <submittedName>
        <fullName evidence="1">HAD-like domain-containing protein</fullName>
    </submittedName>
</protein>
<dbReference type="InterPro" id="IPR023198">
    <property type="entry name" value="PGP-like_dom2"/>
</dbReference>
<proteinExistence type="predicted"/>
<dbReference type="SFLD" id="SFLDS00003">
    <property type="entry name" value="Haloacid_Dehalogenase"/>
    <property type="match status" value="1"/>
</dbReference>
<organism evidence="1 2">
    <name type="scientific">Aspergillus cavernicola</name>
    <dbReference type="NCBI Taxonomy" id="176166"/>
    <lineage>
        <taxon>Eukaryota</taxon>
        <taxon>Fungi</taxon>
        <taxon>Dikarya</taxon>
        <taxon>Ascomycota</taxon>
        <taxon>Pezizomycotina</taxon>
        <taxon>Eurotiomycetes</taxon>
        <taxon>Eurotiomycetidae</taxon>
        <taxon>Eurotiales</taxon>
        <taxon>Aspergillaceae</taxon>
        <taxon>Aspergillus</taxon>
        <taxon>Aspergillus subgen. Nidulantes</taxon>
    </lineage>
</organism>
<name>A0ABR4I4P6_9EURO</name>
<dbReference type="Gene3D" id="3.40.50.1000">
    <property type="entry name" value="HAD superfamily/HAD-like"/>
    <property type="match status" value="1"/>
</dbReference>
<evidence type="ECO:0000313" key="2">
    <source>
        <dbReference type="Proteomes" id="UP001610335"/>
    </source>
</evidence>
<keyword evidence="2" id="KW-1185">Reference proteome</keyword>
<reference evidence="1 2" key="1">
    <citation type="submission" date="2024-07" db="EMBL/GenBank/DDBJ databases">
        <title>Section-level genome sequencing and comparative genomics of Aspergillus sections Usti and Cavernicolus.</title>
        <authorList>
            <consortium name="Lawrence Berkeley National Laboratory"/>
            <person name="Nybo J.L."/>
            <person name="Vesth T.C."/>
            <person name="Theobald S."/>
            <person name="Frisvad J.C."/>
            <person name="Larsen T.O."/>
            <person name="Kjaerboelling I."/>
            <person name="Rothschild-Mancinelli K."/>
            <person name="Lyhne E.K."/>
            <person name="Kogle M.E."/>
            <person name="Barry K."/>
            <person name="Clum A."/>
            <person name="Na H."/>
            <person name="Ledsgaard L."/>
            <person name="Lin J."/>
            <person name="Lipzen A."/>
            <person name="Kuo A."/>
            <person name="Riley R."/>
            <person name="Mondo S."/>
            <person name="LaButti K."/>
            <person name="Haridas S."/>
            <person name="Pangalinan J."/>
            <person name="Salamov A.A."/>
            <person name="Simmons B.A."/>
            <person name="Magnuson J.K."/>
            <person name="Chen J."/>
            <person name="Drula E."/>
            <person name="Henrissat B."/>
            <person name="Wiebenga A."/>
            <person name="Lubbers R.J."/>
            <person name="Gomes A.C."/>
            <person name="Makela M.R."/>
            <person name="Stajich J."/>
            <person name="Grigoriev I.V."/>
            <person name="Mortensen U.H."/>
            <person name="De vries R.P."/>
            <person name="Baker S.E."/>
            <person name="Andersen M.R."/>
        </authorList>
    </citation>
    <scope>NUCLEOTIDE SEQUENCE [LARGE SCALE GENOMIC DNA]</scope>
    <source>
        <strain evidence="1 2">CBS 600.67</strain>
    </source>
</reference>
<evidence type="ECO:0000313" key="1">
    <source>
        <dbReference type="EMBL" id="KAL2821833.1"/>
    </source>
</evidence>
<dbReference type="InterPro" id="IPR050155">
    <property type="entry name" value="HAD-like_hydrolase_sf"/>
</dbReference>
<dbReference type="Gene3D" id="1.10.150.240">
    <property type="entry name" value="Putative phosphatase, domain 2"/>
    <property type="match status" value="1"/>
</dbReference>
<dbReference type="SFLD" id="SFLDG01129">
    <property type="entry name" value="C1.5:_HAD__Beta-PGM__Phosphata"/>
    <property type="match status" value="1"/>
</dbReference>
<dbReference type="Proteomes" id="UP001610335">
    <property type="component" value="Unassembled WGS sequence"/>
</dbReference>
<dbReference type="PANTHER" id="PTHR43434:SF1">
    <property type="entry name" value="PHOSPHOGLYCOLATE PHOSPHATASE"/>
    <property type="match status" value="1"/>
</dbReference>
<dbReference type="Pfam" id="PF00702">
    <property type="entry name" value="Hydrolase"/>
    <property type="match status" value="1"/>
</dbReference>
<dbReference type="InterPro" id="IPR036412">
    <property type="entry name" value="HAD-like_sf"/>
</dbReference>
<accession>A0ABR4I4P6</accession>